<gene>
    <name evidence="7" type="ORF">PENTCL1PPCAC_5731</name>
</gene>
<dbReference type="EMBL" id="BTSX01000002">
    <property type="protein sequence ID" value="GMS83556.1"/>
    <property type="molecule type" value="Genomic_DNA"/>
</dbReference>
<keyword evidence="2 5" id="KW-0863">Zinc-finger</keyword>
<dbReference type="SMART" id="SM00980">
    <property type="entry name" value="THAP"/>
    <property type="match status" value="1"/>
</dbReference>
<dbReference type="Gene3D" id="3.30.60.120">
    <property type="match status" value="1"/>
</dbReference>
<accession>A0AAV5SVM3</accession>
<evidence type="ECO:0000259" key="6">
    <source>
        <dbReference type="PROSITE" id="PS50950"/>
    </source>
</evidence>
<feature type="non-terminal residue" evidence="7">
    <location>
        <position position="1"/>
    </location>
</feature>
<dbReference type="GO" id="GO:0003677">
    <property type="term" value="F:DNA binding"/>
    <property type="evidence" value="ECO:0007669"/>
    <property type="project" value="UniProtKB-UniRule"/>
</dbReference>
<dbReference type="Pfam" id="PF05485">
    <property type="entry name" value="THAP"/>
    <property type="match status" value="1"/>
</dbReference>
<comment type="caution">
    <text evidence="7">The sequence shown here is derived from an EMBL/GenBank/DDBJ whole genome shotgun (WGS) entry which is preliminary data.</text>
</comment>
<keyword evidence="8" id="KW-1185">Reference proteome</keyword>
<protein>
    <recommendedName>
        <fullName evidence="6">THAP-type domain-containing protein</fullName>
    </recommendedName>
</protein>
<evidence type="ECO:0000256" key="4">
    <source>
        <dbReference type="ARBA" id="ARBA00023125"/>
    </source>
</evidence>
<evidence type="ECO:0000256" key="1">
    <source>
        <dbReference type="ARBA" id="ARBA00022723"/>
    </source>
</evidence>
<evidence type="ECO:0000313" key="8">
    <source>
        <dbReference type="Proteomes" id="UP001432027"/>
    </source>
</evidence>
<keyword evidence="1" id="KW-0479">Metal-binding</keyword>
<evidence type="ECO:0000256" key="2">
    <source>
        <dbReference type="ARBA" id="ARBA00022771"/>
    </source>
</evidence>
<dbReference type="Proteomes" id="UP001432027">
    <property type="component" value="Unassembled WGS sequence"/>
</dbReference>
<dbReference type="PROSITE" id="PS50950">
    <property type="entry name" value="ZF_THAP"/>
    <property type="match status" value="1"/>
</dbReference>
<feature type="domain" description="THAP-type" evidence="6">
    <location>
        <begin position="4"/>
        <end position="89"/>
    </location>
</feature>
<name>A0AAV5SVM3_9BILA</name>
<keyword evidence="3" id="KW-0862">Zinc</keyword>
<sequence>NSEMPSCVSCGTFFPNKSKHMHQFTDKQDLREKWLAALTINEEQKTRLDMHLRTTSTKQYVCASHFSDDCYAETKGWRVLKLDAVPMPLRPSPMERPPTFRFASVRNNPVLVLNGPNGVIKTEEDPMDVYLLNSGNASTSYSAGTSGSRGGKLVGIVKKEDIKEEPVEIKEEPIDDYDDIKQEEPMVDVFCPTTGTSRPIDQSSFSSNYRMRELPAKRPAASIIAEMPSVGVKRRKLGPGGNQFIMEPMEVLAAETIIDLEDLTSSNLSNYIGVQCDKSTETARMAVGFLARYSLIENSKTCAKCGGPMTLSSDKSISPHDHILWRCTPCRKKSTTSRKTVREGSFFEGVRLTINQVIYLAANWLENPSQPMKEVARDFGISAPTVANFYGWFRDMSQFEREKGEGDKQINNDRLLNHLLFEMNFYRRDRPSPQPLWPPDLAHSRPTI</sequence>
<dbReference type="GO" id="GO:0008270">
    <property type="term" value="F:zinc ion binding"/>
    <property type="evidence" value="ECO:0007669"/>
    <property type="project" value="UniProtKB-KW"/>
</dbReference>
<dbReference type="AlphaFoldDB" id="A0AAV5SVM3"/>
<proteinExistence type="predicted"/>
<dbReference type="SUPFAM" id="SSF57716">
    <property type="entry name" value="Glucocorticoid receptor-like (DNA-binding domain)"/>
    <property type="match status" value="1"/>
</dbReference>
<evidence type="ECO:0000256" key="5">
    <source>
        <dbReference type="PROSITE-ProRule" id="PRU00309"/>
    </source>
</evidence>
<keyword evidence="4 5" id="KW-0238">DNA-binding</keyword>
<dbReference type="InterPro" id="IPR006612">
    <property type="entry name" value="THAP_Znf"/>
</dbReference>
<evidence type="ECO:0000256" key="3">
    <source>
        <dbReference type="ARBA" id="ARBA00022833"/>
    </source>
</evidence>
<reference evidence="7" key="1">
    <citation type="submission" date="2023-10" db="EMBL/GenBank/DDBJ databases">
        <title>Genome assembly of Pristionchus species.</title>
        <authorList>
            <person name="Yoshida K."/>
            <person name="Sommer R.J."/>
        </authorList>
    </citation>
    <scope>NUCLEOTIDE SEQUENCE</scope>
    <source>
        <strain evidence="7">RS0144</strain>
    </source>
</reference>
<evidence type="ECO:0000313" key="7">
    <source>
        <dbReference type="EMBL" id="GMS83556.1"/>
    </source>
</evidence>
<organism evidence="7 8">
    <name type="scientific">Pristionchus entomophagus</name>
    <dbReference type="NCBI Taxonomy" id="358040"/>
    <lineage>
        <taxon>Eukaryota</taxon>
        <taxon>Metazoa</taxon>
        <taxon>Ecdysozoa</taxon>
        <taxon>Nematoda</taxon>
        <taxon>Chromadorea</taxon>
        <taxon>Rhabditida</taxon>
        <taxon>Rhabditina</taxon>
        <taxon>Diplogasteromorpha</taxon>
        <taxon>Diplogasteroidea</taxon>
        <taxon>Neodiplogasteridae</taxon>
        <taxon>Pristionchus</taxon>
    </lineage>
</organism>